<proteinExistence type="predicted"/>
<dbReference type="SUPFAM" id="SSF49265">
    <property type="entry name" value="Fibronectin type III"/>
    <property type="match status" value="1"/>
</dbReference>
<dbReference type="SMART" id="SM00710">
    <property type="entry name" value="PbH1"/>
    <property type="match status" value="4"/>
</dbReference>
<dbReference type="InterPro" id="IPR003961">
    <property type="entry name" value="FN3_dom"/>
</dbReference>
<accession>F3ZWT5</accession>
<evidence type="ECO:0000256" key="1">
    <source>
        <dbReference type="SAM" id="SignalP"/>
    </source>
</evidence>
<dbReference type="RefSeq" id="WP_013780958.1">
    <property type="nucleotide sequence ID" value="NC_015520.1"/>
</dbReference>
<name>F3ZWT5_MAHA5</name>
<evidence type="ECO:0000313" key="4">
    <source>
        <dbReference type="Proteomes" id="UP000008457"/>
    </source>
</evidence>
<feature type="domain" description="Fibronectin type-III" evidence="2">
    <location>
        <begin position="448"/>
        <end position="536"/>
    </location>
</feature>
<dbReference type="Gene3D" id="2.60.40.10">
    <property type="entry name" value="Immunoglobulins"/>
    <property type="match status" value="2"/>
</dbReference>
<dbReference type="Gene3D" id="2.160.20.10">
    <property type="entry name" value="Single-stranded right-handed beta-helix, Pectin lyase-like"/>
    <property type="match status" value="1"/>
</dbReference>
<reference evidence="4" key="1">
    <citation type="submission" date="2010-11" db="EMBL/GenBank/DDBJ databases">
        <title>The complete genome of Mahella australiensis DSM 15567.</title>
        <authorList>
            <consortium name="US DOE Joint Genome Institute (JGI-PGF)"/>
            <person name="Lucas S."/>
            <person name="Copeland A."/>
            <person name="Lapidus A."/>
            <person name="Bruce D."/>
            <person name="Goodwin L."/>
            <person name="Pitluck S."/>
            <person name="Kyrpides N."/>
            <person name="Mavromatis K."/>
            <person name="Pagani I."/>
            <person name="Ivanova N."/>
            <person name="Teshima H."/>
            <person name="Brettin T."/>
            <person name="Detter J.C."/>
            <person name="Han C."/>
            <person name="Tapia R."/>
            <person name="Land M."/>
            <person name="Hauser L."/>
            <person name="Markowitz V."/>
            <person name="Cheng J.-F."/>
            <person name="Hugenholtz P."/>
            <person name="Woyke T."/>
            <person name="Wu D."/>
            <person name="Spring S."/>
            <person name="Pukall R."/>
            <person name="Steenblock K."/>
            <person name="Schneider S."/>
            <person name="Klenk H.-P."/>
            <person name="Eisen J.A."/>
        </authorList>
    </citation>
    <scope>NUCLEOTIDE SEQUENCE [LARGE SCALE GENOMIC DNA]</scope>
    <source>
        <strain evidence="4">DSM 15567 / CIP 107919 / 50-1 BON</strain>
    </source>
</reference>
<protein>
    <submittedName>
        <fullName evidence="3">Fibronectin type III domain protein</fullName>
    </submittedName>
</protein>
<keyword evidence="4" id="KW-1185">Reference proteome</keyword>
<organism evidence="3 4">
    <name type="scientific">Mahella australiensis (strain DSM 15567 / CIP 107919 / 50-1 BON)</name>
    <dbReference type="NCBI Taxonomy" id="697281"/>
    <lineage>
        <taxon>Bacteria</taxon>
        <taxon>Bacillati</taxon>
        <taxon>Bacillota</taxon>
        <taxon>Clostridia</taxon>
        <taxon>Thermoanaerobacterales</taxon>
        <taxon>Thermoanaerobacterales Family IV. Incertae Sedis</taxon>
        <taxon>Mahella</taxon>
    </lineage>
</organism>
<evidence type="ECO:0000313" key="3">
    <source>
        <dbReference type="EMBL" id="AEE96528.1"/>
    </source>
</evidence>
<dbReference type="CDD" id="cd00063">
    <property type="entry name" value="FN3"/>
    <property type="match status" value="1"/>
</dbReference>
<feature type="chain" id="PRO_5003303999" evidence="1">
    <location>
        <begin position="31"/>
        <end position="1520"/>
    </location>
</feature>
<dbReference type="OrthoDB" id="2488735at2"/>
<evidence type="ECO:0000259" key="2">
    <source>
        <dbReference type="PROSITE" id="PS50853"/>
    </source>
</evidence>
<sequence length="1520" mass="166744">MSSIKRVMVFALSFILAVMNFVGTVPSTKAQETSIGICDIDFEGYGNEPTSVLAPTGNPSKLIVENKDFVQEGKSNASGAAAAGMFARVSTAGGQDVYESVSLSSTVKQQMLQQLNTLLPGQWKLKIDIDVDIMLGGSRGGRPDLFFRIWGQSAILGEGNKSMVVANYVHLEGADIKGDNKFSHYTLEVPIKLYLVSGASNDNNGIDDQMIAGSFTGVDFLLLHRSTSATEPMVIDWDNIKVTAVPVDVNSLSTAAEFAGSDIATKGSWINRYGSDGYILPGYKVAPNDQYQNVSKTGSDDLAVMPSYIDGYAYQAASLSDYAITVNPTNTASQPGVLEPVPPYTKRWTTWRTYTDAKVIFGVNDQRPHLFTFYMRNVTDDVKLEIMDVNNNVLDSRIFIKDQISDGMYVSYIISGPFKLHVMSMIPGMPTQASITGFFFDDNVISNVPINLNANADGRKAVLSWQNTREDTEVIIERKAENEQSFSIVTTLAGNAASYVDEDVQPGTNYSYRLRYKDNYSYSPSCSPVDVYIPAYNSTMLTLTSEEPSIDIGDEITLEAVLTADIDGQLSPLKGKNIRFVIDGEYAEYMNTDIGTAVTDENGKTTLTYRPVYSGKYTIKAVLDMDDVDHYLGTQATTELEVKNIAWQQPPALLRITDAVKPGEIINIYGEGIQGDAIEIAIEEIRGHDVPVAPSDRARRLSAVQTNEEGHFVTTVLPEDIESGAYNIWVKNNYGWSSPIQLNAPRPQWLSENTAFAGVKLKVMGRNLDGREFGAQEKTGVKLTNGSQEYRVKVGDVNPFAIEFEIPEDVPEGNYNVLISNDGHIWRELEYAEEYHQSLTITEVAPDPLNLNVAWVSEFNWDNSVDITDFGALPNDATDDTVAIQAAIDHIKTDGGGIVYIPNGNYRITGIALPAGVVLLGESKENAVLTYAYTGTDAANRNMINSKDDGAVVGRQGIACLKLTIDEQNLDQPFPDHFIWLGNGWGPQIDDENLRTAEYIFMKEIAMDYPMEKRPGRGMGITVVAKGHVMLRDSELKGYQATMISSYISGYLHVLNNRFDSTVGNLSIVGVYLTFEDNYMRRHPDTADIASQGIFTRGPSYIAGNIVENTGTPGQNDGETYCTENYRGGTKMFGKVMGANENTVTVAPKQINNNNWDIDKHTWAGWHIVITDGRGLGQDRLLIGCEGNTYTIDKPWDVVPDGTSKFVILVPTKGVTYYNNVAKNGAKGYWFYNDVIDSVMVGNSGENIEGFYVNTYHVERPSINDSRFTIGYFVRMEANELTGVSTKSNVGGIGVRVALEDGATDAYAYNVYGISIRNNSITGVIPAPAPTGETEAPDINGIYAVNSNKVQPATRNAMMGIIIENNTLTNIDRGISLGGTGYPLAPQWQKDISNPISWGIIIKGNAFNDVETEIIDPDTDGTVYYDQINEQLNTVLLNIDKIELKPKQKSNFDIRGILLDGLMTDLGHAQIVYHSSQPLVASIDGKRVLAQTEGVADIWVTVILNDAMVESNKVTVSVRS</sequence>
<dbReference type="InterPro" id="IPR011050">
    <property type="entry name" value="Pectin_lyase_fold/virulence"/>
</dbReference>
<dbReference type="SUPFAM" id="SSF51126">
    <property type="entry name" value="Pectin lyase-like"/>
    <property type="match status" value="1"/>
</dbReference>
<dbReference type="STRING" id="697281.Mahau_1334"/>
<reference evidence="3 4" key="2">
    <citation type="journal article" date="2011" name="Stand. Genomic Sci.">
        <title>Complete genome sequence of Mahella australiensis type strain (50-1 BON).</title>
        <authorList>
            <person name="Sikorski J."/>
            <person name="Teshima H."/>
            <person name="Nolan M."/>
            <person name="Lucas S."/>
            <person name="Hammon N."/>
            <person name="Deshpande S."/>
            <person name="Cheng J.F."/>
            <person name="Pitluck S."/>
            <person name="Liolios K."/>
            <person name="Pagani I."/>
            <person name="Ivanova N."/>
            <person name="Huntemann M."/>
            <person name="Mavromatis K."/>
            <person name="Ovchinikova G."/>
            <person name="Pati A."/>
            <person name="Tapia R."/>
            <person name="Han C."/>
            <person name="Goodwin L."/>
            <person name="Chen A."/>
            <person name="Palaniappan K."/>
            <person name="Land M."/>
            <person name="Hauser L."/>
            <person name="Ngatchou-Djao O.D."/>
            <person name="Rohde M."/>
            <person name="Pukall R."/>
            <person name="Spring S."/>
            <person name="Abt B."/>
            <person name="Goker M."/>
            <person name="Detter J.C."/>
            <person name="Woyke T."/>
            <person name="Bristow J."/>
            <person name="Markowitz V."/>
            <person name="Hugenholtz P."/>
            <person name="Eisen J.A."/>
            <person name="Kyrpides N.C."/>
            <person name="Klenk H.P."/>
            <person name="Lapidus A."/>
        </authorList>
    </citation>
    <scope>NUCLEOTIDE SEQUENCE [LARGE SCALE GENOMIC DNA]</scope>
    <source>
        <strain evidence="4">DSM 15567 / CIP 107919 / 50-1 BON</strain>
    </source>
</reference>
<feature type="signal peptide" evidence="1">
    <location>
        <begin position="1"/>
        <end position="30"/>
    </location>
</feature>
<dbReference type="PROSITE" id="PS50853">
    <property type="entry name" value="FN3"/>
    <property type="match status" value="1"/>
</dbReference>
<dbReference type="Proteomes" id="UP000008457">
    <property type="component" value="Chromosome"/>
</dbReference>
<dbReference type="InterPro" id="IPR024535">
    <property type="entry name" value="RHGA/B-epi-like_pectate_lyase"/>
</dbReference>
<dbReference type="InterPro" id="IPR006626">
    <property type="entry name" value="PbH1"/>
</dbReference>
<gene>
    <name evidence="3" type="ordered locus">Mahau_1334</name>
</gene>
<dbReference type="InterPro" id="IPR012334">
    <property type="entry name" value="Pectin_lyas_fold"/>
</dbReference>
<dbReference type="eggNOG" id="COG5434">
    <property type="taxonomic scope" value="Bacteria"/>
</dbReference>
<keyword evidence="1" id="KW-0732">Signal</keyword>
<dbReference type="KEGG" id="mas:Mahau_1334"/>
<dbReference type="HOGENOM" id="CLU_247756_0_0_9"/>
<dbReference type="InterPro" id="IPR013783">
    <property type="entry name" value="Ig-like_fold"/>
</dbReference>
<dbReference type="InterPro" id="IPR036116">
    <property type="entry name" value="FN3_sf"/>
</dbReference>
<dbReference type="Pfam" id="PF12708">
    <property type="entry name" value="Pect-lyase_RHGA_epim"/>
    <property type="match status" value="1"/>
</dbReference>
<dbReference type="EMBL" id="CP002360">
    <property type="protein sequence ID" value="AEE96528.1"/>
    <property type="molecule type" value="Genomic_DNA"/>
</dbReference>